<keyword evidence="1" id="KW-0732">Signal</keyword>
<dbReference type="EMBL" id="JAWDJX010000002">
    <property type="protein sequence ID" value="KAK3058282.1"/>
    <property type="molecule type" value="Genomic_DNA"/>
</dbReference>
<sequence length="183" mass="19182">MKFTLTAVALTGLISSASAQYFGVIAAHSTAPIHLQPLAANGEHIWIGKKTSSYCPKAQVGKACPKGKFTTFAGGEKTLGMGAIVPGGQQVYIDPTCGALQYTIAHSASMPEGAIVTGWSIEQGESFGTLSWKNGLLACPVGDAEEGPWKVYGKLKGIKYSKDCLGFDALTTNSTKASAWQYT</sequence>
<protein>
    <recommendedName>
        <fullName evidence="4">IgE-binding protein</fullName>
    </recommendedName>
</protein>
<gene>
    <name evidence="2" type="ORF">LTR09_001360</name>
</gene>
<evidence type="ECO:0000313" key="2">
    <source>
        <dbReference type="EMBL" id="KAK3058282.1"/>
    </source>
</evidence>
<keyword evidence="3" id="KW-1185">Reference proteome</keyword>
<feature type="signal peptide" evidence="1">
    <location>
        <begin position="1"/>
        <end position="19"/>
    </location>
</feature>
<evidence type="ECO:0000256" key="1">
    <source>
        <dbReference type="SAM" id="SignalP"/>
    </source>
</evidence>
<dbReference type="PANTHER" id="PTHR42047">
    <property type="entry name" value="PROTEIN, PUTATIVE (AFU_ORTHOLOGUE AFUA_6G03560)-RELATED"/>
    <property type="match status" value="1"/>
</dbReference>
<reference evidence="2" key="1">
    <citation type="submission" date="2023-04" db="EMBL/GenBank/DDBJ databases">
        <title>Black Yeasts Isolated from many extreme environments.</title>
        <authorList>
            <person name="Coleine C."/>
            <person name="Stajich J.E."/>
            <person name="Selbmann L."/>
        </authorList>
    </citation>
    <scope>NUCLEOTIDE SEQUENCE</scope>
    <source>
        <strain evidence="2">CCFEE 5312</strain>
    </source>
</reference>
<dbReference type="InterPro" id="IPR052820">
    <property type="entry name" value="PhiA_domain"/>
</dbReference>
<organism evidence="2 3">
    <name type="scientific">Extremus antarcticus</name>
    <dbReference type="NCBI Taxonomy" id="702011"/>
    <lineage>
        <taxon>Eukaryota</taxon>
        <taxon>Fungi</taxon>
        <taxon>Dikarya</taxon>
        <taxon>Ascomycota</taxon>
        <taxon>Pezizomycotina</taxon>
        <taxon>Dothideomycetes</taxon>
        <taxon>Dothideomycetidae</taxon>
        <taxon>Mycosphaerellales</taxon>
        <taxon>Extremaceae</taxon>
        <taxon>Extremus</taxon>
    </lineage>
</organism>
<name>A0AAJ0LWU7_9PEZI</name>
<feature type="chain" id="PRO_5042544979" description="IgE-binding protein" evidence="1">
    <location>
        <begin position="20"/>
        <end position="183"/>
    </location>
</feature>
<dbReference type="PANTHER" id="PTHR42047:SF1">
    <property type="entry name" value="PROTEIN, PUTATIVE (AFU_ORTHOLOGUE AFUA_6G03560)-RELATED"/>
    <property type="match status" value="1"/>
</dbReference>
<dbReference type="Proteomes" id="UP001271007">
    <property type="component" value="Unassembled WGS sequence"/>
</dbReference>
<accession>A0AAJ0LWU7</accession>
<comment type="caution">
    <text evidence="2">The sequence shown here is derived from an EMBL/GenBank/DDBJ whole genome shotgun (WGS) entry which is preliminary data.</text>
</comment>
<evidence type="ECO:0008006" key="4">
    <source>
        <dbReference type="Google" id="ProtNLM"/>
    </source>
</evidence>
<evidence type="ECO:0000313" key="3">
    <source>
        <dbReference type="Proteomes" id="UP001271007"/>
    </source>
</evidence>
<proteinExistence type="predicted"/>
<dbReference type="AlphaFoldDB" id="A0AAJ0LWU7"/>